<dbReference type="Gramene" id="TuG1812G0200003648.01.T02">
    <property type="protein sequence ID" value="TuG1812G0200003648.01.T02"/>
    <property type="gene ID" value="TuG1812G0200003648.01"/>
</dbReference>
<sequence>MTWSPCPTPTTAVDHNLPLRPNSELHRWSRWPLFVCFFSVSSDISQLLLASVTTISERRSSGCHHTKGEEPKMNLSRLTVNDPTTETATSGLGSLFTP</sequence>
<reference evidence="1" key="2">
    <citation type="submission" date="2018-03" db="EMBL/GenBank/DDBJ databases">
        <title>The Triticum urartu genome reveals the dynamic nature of wheat genome evolution.</title>
        <authorList>
            <person name="Ling H."/>
            <person name="Ma B."/>
            <person name="Shi X."/>
            <person name="Liu H."/>
            <person name="Dong L."/>
            <person name="Sun H."/>
            <person name="Cao Y."/>
            <person name="Gao Q."/>
            <person name="Zheng S."/>
            <person name="Li Y."/>
            <person name="Yu Y."/>
            <person name="Du H."/>
            <person name="Qi M."/>
            <person name="Li Y."/>
            <person name="Yu H."/>
            <person name="Cui Y."/>
            <person name="Wang N."/>
            <person name="Chen C."/>
            <person name="Wu H."/>
            <person name="Zhao Y."/>
            <person name="Zhang J."/>
            <person name="Li Y."/>
            <person name="Zhou W."/>
            <person name="Zhang B."/>
            <person name="Hu W."/>
            <person name="Eijk M."/>
            <person name="Tang J."/>
            <person name="Witsenboer H."/>
            <person name="Zhao S."/>
            <person name="Li Z."/>
            <person name="Zhang A."/>
            <person name="Wang D."/>
            <person name="Liang C."/>
        </authorList>
    </citation>
    <scope>NUCLEOTIDE SEQUENCE [LARGE SCALE GENOMIC DNA]</scope>
    <source>
        <strain evidence="1">cv. G1812</strain>
    </source>
</reference>
<reference evidence="1" key="3">
    <citation type="submission" date="2022-06" db="UniProtKB">
        <authorList>
            <consortium name="EnsemblPlants"/>
        </authorList>
    </citation>
    <scope>IDENTIFICATION</scope>
</reference>
<dbReference type="Proteomes" id="UP000015106">
    <property type="component" value="Chromosome 2"/>
</dbReference>
<organism evidence="1 2">
    <name type="scientific">Triticum urartu</name>
    <name type="common">Red wild einkorn</name>
    <name type="synonym">Crithodium urartu</name>
    <dbReference type="NCBI Taxonomy" id="4572"/>
    <lineage>
        <taxon>Eukaryota</taxon>
        <taxon>Viridiplantae</taxon>
        <taxon>Streptophyta</taxon>
        <taxon>Embryophyta</taxon>
        <taxon>Tracheophyta</taxon>
        <taxon>Spermatophyta</taxon>
        <taxon>Magnoliopsida</taxon>
        <taxon>Liliopsida</taxon>
        <taxon>Poales</taxon>
        <taxon>Poaceae</taxon>
        <taxon>BOP clade</taxon>
        <taxon>Pooideae</taxon>
        <taxon>Triticodae</taxon>
        <taxon>Triticeae</taxon>
        <taxon>Triticinae</taxon>
        <taxon>Triticum</taxon>
    </lineage>
</organism>
<reference evidence="2" key="1">
    <citation type="journal article" date="2013" name="Nature">
        <title>Draft genome of the wheat A-genome progenitor Triticum urartu.</title>
        <authorList>
            <person name="Ling H.Q."/>
            <person name="Zhao S."/>
            <person name="Liu D."/>
            <person name="Wang J."/>
            <person name="Sun H."/>
            <person name="Zhang C."/>
            <person name="Fan H."/>
            <person name="Li D."/>
            <person name="Dong L."/>
            <person name="Tao Y."/>
            <person name="Gao C."/>
            <person name="Wu H."/>
            <person name="Li Y."/>
            <person name="Cui Y."/>
            <person name="Guo X."/>
            <person name="Zheng S."/>
            <person name="Wang B."/>
            <person name="Yu K."/>
            <person name="Liang Q."/>
            <person name="Yang W."/>
            <person name="Lou X."/>
            <person name="Chen J."/>
            <person name="Feng M."/>
            <person name="Jian J."/>
            <person name="Zhang X."/>
            <person name="Luo G."/>
            <person name="Jiang Y."/>
            <person name="Liu J."/>
            <person name="Wang Z."/>
            <person name="Sha Y."/>
            <person name="Zhang B."/>
            <person name="Wu H."/>
            <person name="Tang D."/>
            <person name="Shen Q."/>
            <person name="Xue P."/>
            <person name="Zou S."/>
            <person name="Wang X."/>
            <person name="Liu X."/>
            <person name="Wang F."/>
            <person name="Yang Y."/>
            <person name="An X."/>
            <person name="Dong Z."/>
            <person name="Zhang K."/>
            <person name="Zhang X."/>
            <person name="Luo M.C."/>
            <person name="Dvorak J."/>
            <person name="Tong Y."/>
            <person name="Wang J."/>
            <person name="Yang H."/>
            <person name="Li Z."/>
            <person name="Wang D."/>
            <person name="Zhang A."/>
            <person name="Wang J."/>
        </authorList>
    </citation>
    <scope>NUCLEOTIDE SEQUENCE</scope>
    <source>
        <strain evidence="2">cv. G1812</strain>
    </source>
</reference>
<dbReference type="EnsemblPlants" id="TuG1812G0200003648.01.T02">
    <property type="protein sequence ID" value="TuG1812G0200003648.01.T02"/>
    <property type="gene ID" value="TuG1812G0200003648.01"/>
</dbReference>
<dbReference type="AlphaFoldDB" id="A0A8R7PGR6"/>
<evidence type="ECO:0000313" key="2">
    <source>
        <dbReference type="Proteomes" id="UP000015106"/>
    </source>
</evidence>
<name>A0A8R7PGR6_TRIUA</name>
<accession>A0A8R7PGR6</accession>
<proteinExistence type="predicted"/>
<keyword evidence="2" id="KW-1185">Reference proteome</keyword>
<evidence type="ECO:0000313" key="1">
    <source>
        <dbReference type="EnsemblPlants" id="TuG1812G0200003648.01.T01"/>
    </source>
</evidence>
<protein>
    <submittedName>
        <fullName evidence="1">Uncharacterized protein</fullName>
    </submittedName>
</protein>
<dbReference type="Gramene" id="TuG1812G0200003648.01.T01">
    <property type="protein sequence ID" value="TuG1812G0200003648.01.T01"/>
    <property type="gene ID" value="TuG1812G0200003648.01"/>
</dbReference>
<dbReference type="EnsemblPlants" id="TuG1812G0200003648.01.T01">
    <property type="protein sequence ID" value="TuG1812G0200003648.01.T01"/>
    <property type="gene ID" value="TuG1812G0200003648.01"/>
</dbReference>